<evidence type="ECO:0000313" key="4">
    <source>
        <dbReference type="Proteomes" id="UP000288711"/>
    </source>
</evidence>
<name>K1E0H4_9MICO</name>
<organism evidence="1 3">
    <name type="scientific">Janibacter hoylei PVAS-1</name>
    <dbReference type="NCBI Taxonomy" id="1210046"/>
    <lineage>
        <taxon>Bacteria</taxon>
        <taxon>Bacillati</taxon>
        <taxon>Actinomycetota</taxon>
        <taxon>Actinomycetes</taxon>
        <taxon>Micrococcales</taxon>
        <taxon>Intrasporangiaceae</taxon>
        <taxon>Janibacter</taxon>
    </lineage>
</organism>
<reference evidence="2" key="3">
    <citation type="submission" date="2017-11" db="EMBL/GenBank/DDBJ databases">
        <authorList>
            <person name="Seuylemezian A."/>
            <person name="Cooper K."/>
            <person name="Vaishampayan P."/>
        </authorList>
    </citation>
    <scope>NUCLEOTIDE SEQUENCE</scope>
    <source>
        <strain evidence="2">PVAS-1</strain>
    </source>
</reference>
<dbReference type="EMBL" id="ALWX01000010">
    <property type="protein sequence ID" value="EKA62335.1"/>
    <property type="molecule type" value="Genomic_DNA"/>
</dbReference>
<evidence type="ECO:0000313" key="3">
    <source>
        <dbReference type="Proteomes" id="UP000004474"/>
    </source>
</evidence>
<reference evidence="1 3" key="2">
    <citation type="journal article" date="2012" name="J. Bacteriol.">
        <title>Genome Sequence of Janibacter hoylei MTCC8307, Isolated from the Stratospheric Air.</title>
        <authorList>
            <person name="Pawar S.P."/>
            <person name="Dhotre D.P."/>
            <person name="Shetty S.A."/>
            <person name="Chowdhury S.P."/>
            <person name="Chaudhari B.L."/>
            <person name="Shouche Y.S."/>
        </authorList>
    </citation>
    <scope>NUCLEOTIDE SEQUENCE [LARGE SCALE GENOMIC DNA]</scope>
    <source>
        <strain evidence="1 3">PVAS-1</strain>
    </source>
</reference>
<protein>
    <submittedName>
        <fullName evidence="1">Uncharacterized protein</fullName>
    </submittedName>
</protein>
<keyword evidence="4" id="KW-1185">Reference proteome</keyword>
<proteinExistence type="predicted"/>
<evidence type="ECO:0000313" key="1">
    <source>
        <dbReference type="EMBL" id="EKA62335.1"/>
    </source>
</evidence>
<dbReference type="EMBL" id="PIPF01000009">
    <property type="protein sequence ID" value="RWU83106.1"/>
    <property type="molecule type" value="Genomic_DNA"/>
</dbReference>
<reference evidence="2 4" key="1">
    <citation type="journal article" date="2009" name="Int. J. Syst. Evol. Microbiol.">
        <title>Janibacter hoylei sp. nov., Bacillus isronensis sp. nov. and Bacillus aryabhattai sp. nov., isolated from cryotubes used for collecting air from the upper atmosphere.</title>
        <authorList>
            <person name="Shivaji S."/>
            <person name="Chaturvedi P."/>
            <person name="Begum Z."/>
            <person name="Pindi P.K."/>
            <person name="Manorama R."/>
            <person name="Padmanaban D.A."/>
            <person name="Shouche Y.S."/>
            <person name="Pawar S."/>
            <person name="Vaishampayan P."/>
            <person name="Dutt C.B."/>
            <person name="Datta G.N."/>
            <person name="Manchanda R.K."/>
            <person name="Rao U.R."/>
            <person name="Bhargava P.M."/>
            <person name="Narlikar J.V."/>
        </authorList>
    </citation>
    <scope>NUCLEOTIDE SEQUENCE [LARGE SCALE GENOMIC DNA]</scope>
    <source>
        <strain evidence="2 4">PVAS-1</strain>
    </source>
</reference>
<evidence type="ECO:0000313" key="2">
    <source>
        <dbReference type="EMBL" id="RWU83106.1"/>
    </source>
</evidence>
<accession>K1E0H4</accession>
<comment type="caution">
    <text evidence="1">The sequence shown here is derived from an EMBL/GenBank/DDBJ whole genome shotgun (WGS) entry which is preliminary data.</text>
</comment>
<dbReference type="RefSeq" id="WP_007924942.1">
    <property type="nucleotide sequence ID" value="NZ_ALWX01000010.1"/>
</dbReference>
<dbReference type="Proteomes" id="UP000288711">
    <property type="component" value="Unassembled WGS sequence"/>
</dbReference>
<dbReference type="AlphaFoldDB" id="K1E0H4"/>
<dbReference type="Proteomes" id="UP000004474">
    <property type="component" value="Unassembled WGS sequence"/>
</dbReference>
<gene>
    <name evidence="1" type="ORF">B277_02948</name>
    <name evidence="2" type="ORF">CWN80_09945</name>
</gene>
<sequence>MTATRTTTATATATDLMAAIAAPGLHVQWDRTGGNCRAIRVQTRPGATDPHVLITHECDPFSDGDLHDDLCGQRLALCLYDSEDGDPTVHVDAVSDSRRIAEVVVGLLATARLAG</sequence>